<feature type="compositionally biased region" description="Basic and acidic residues" evidence="1">
    <location>
        <begin position="178"/>
        <end position="188"/>
    </location>
</feature>
<dbReference type="eggNOG" id="KOG1384">
    <property type="taxonomic scope" value="Eukaryota"/>
</dbReference>
<sequence>MADRNVTRHSGYCLREVVGHDAVWTTLETRLLARVGENLMIGLATADKLSLHDKSPVCLSKVLRKTCLGCKFSASPGFKSGFQGPGGNVPQVFQVDSTHYPDRWEEDVLQPALSIVQAYVQGKDPPVCPVPYEEPRPVDRHTAYTCEVCGGRIITGQLSWEAHVASRSHQRKARRQRLREAMKQHQLDKAQQSSEASASSGEDDFAQSFSAMLEDKKD</sequence>
<proteinExistence type="predicted"/>
<name>C3Y233_BRAFL</name>
<organism>
    <name type="scientific">Branchiostoma floridae</name>
    <name type="common">Florida lancelet</name>
    <name type="synonym">Amphioxus</name>
    <dbReference type="NCBI Taxonomy" id="7739"/>
    <lineage>
        <taxon>Eukaryota</taxon>
        <taxon>Metazoa</taxon>
        <taxon>Chordata</taxon>
        <taxon>Cephalochordata</taxon>
        <taxon>Leptocardii</taxon>
        <taxon>Amphioxiformes</taxon>
        <taxon>Branchiostomatidae</taxon>
        <taxon>Branchiostoma</taxon>
    </lineage>
</organism>
<evidence type="ECO:0000256" key="1">
    <source>
        <dbReference type="SAM" id="MobiDB-lite"/>
    </source>
</evidence>
<evidence type="ECO:0000313" key="2">
    <source>
        <dbReference type="EMBL" id="EEN65923.1"/>
    </source>
</evidence>
<feature type="compositionally biased region" description="Low complexity" evidence="1">
    <location>
        <begin position="190"/>
        <end position="200"/>
    </location>
</feature>
<dbReference type="Gene3D" id="3.30.160.60">
    <property type="entry name" value="Classic Zinc Finger"/>
    <property type="match status" value="1"/>
</dbReference>
<reference evidence="2" key="1">
    <citation type="journal article" date="2008" name="Nature">
        <title>The amphioxus genome and the evolution of the chordate karyotype.</title>
        <authorList>
            <consortium name="US DOE Joint Genome Institute (JGI-PGF)"/>
            <person name="Putnam N.H."/>
            <person name="Butts T."/>
            <person name="Ferrier D.E.K."/>
            <person name="Furlong R.F."/>
            <person name="Hellsten U."/>
            <person name="Kawashima T."/>
            <person name="Robinson-Rechavi M."/>
            <person name="Shoguchi E."/>
            <person name="Terry A."/>
            <person name="Yu J.-K."/>
            <person name="Benito-Gutierrez E.L."/>
            <person name="Dubchak I."/>
            <person name="Garcia-Fernandez J."/>
            <person name="Gibson-Brown J.J."/>
            <person name="Grigoriev I.V."/>
            <person name="Horton A.C."/>
            <person name="de Jong P.J."/>
            <person name="Jurka J."/>
            <person name="Kapitonov V.V."/>
            <person name="Kohara Y."/>
            <person name="Kuroki Y."/>
            <person name="Lindquist E."/>
            <person name="Lucas S."/>
            <person name="Osoegawa K."/>
            <person name="Pennacchio L.A."/>
            <person name="Salamov A.A."/>
            <person name="Satou Y."/>
            <person name="Sauka-Spengler T."/>
            <person name="Schmutz J."/>
            <person name="Shin-I T."/>
            <person name="Toyoda A."/>
            <person name="Bronner-Fraser M."/>
            <person name="Fujiyama A."/>
            <person name="Holland L.Z."/>
            <person name="Holland P.W.H."/>
            <person name="Satoh N."/>
            <person name="Rokhsar D.S."/>
        </authorList>
    </citation>
    <scope>NUCLEOTIDE SEQUENCE [LARGE SCALE GENOMIC DNA]</scope>
    <source>
        <strain evidence="2">S238N-H82</strain>
        <tissue evidence="2">Testes</tissue>
    </source>
</reference>
<accession>C3Y233</accession>
<gene>
    <name evidence="2" type="ORF">BRAFLDRAFT_125981</name>
</gene>
<dbReference type="AlphaFoldDB" id="C3Y233"/>
<protein>
    <recommendedName>
        <fullName evidence="3">U1-type domain-containing protein</fullName>
    </recommendedName>
</protein>
<feature type="region of interest" description="Disordered" evidence="1">
    <location>
        <begin position="166"/>
        <end position="218"/>
    </location>
</feature>
<dbReference type="InParanoid" id="C3Y233"/>
<dbReference type="STRING" id="7739.C3Y233"/>
<feature type="compositionally biased region" description="Basic residues" evidence="1">
    <location>
        <begin position="166"/>
        <end position="177"/>
    </location>
</feature>
<dbReference type="EMBL" id="GG666480">
    <property type="protein sequence ID" value="EEN65923.1"/>
    <property type="molecule type" value="Genomic_DNA"/>
</dbReference>
<evidence type="ECO:0008006" key="3">
    <source>
        <dbReference type="Google" id="ProtNLM"/>
    </source>
</evidence>